<protein>
    <submittedName>
        <fullName evidence="1">Uncharacterized protein</fullName>
    </submittedName>
</protein>
<reference evidence="2" key="1">
    <citation type="journal article" date="2014" name="Proc. Natl. Acad. Sci. U.S.A.">
        <title>Extensive sampling of basidiomycete genomes demonstrates inadequacy of the white-rot/brown-rot paradigm for wood decay fungi.</title>
        <authorList>
            <person name="Riley R."/>
            <person name="Salamov A.A."/>
            <person name="Brown D.W."/>
            <person name="Nagy L.G."/>
            <person name="Floudas D."/>
            <person name="Held B.W."/>
            <person name="Levasseur A."/>
            <person name="Lombard V."/>
            <person name="Morin E."/>
            <person name="Otillar R."/>
            <person name="Lindquist E.A."/>
            <person name="Sun H."/>
            <person name="LaButti K.M."/>
            <person name="Schmutz J."/>
            <person name="Jabbour D."/>
            <person name="Luo H."/>
            <person name="Baker S.E."/>
            <person name="Pisabarro A.G."/>
            <person name="Walton J.D."/>
            <person name="Blanchette R.A."/>
            <person name="Henrissat B."/>
            <person name="Martin F."/>
            <person name="Cullen D."/>
            <person name="Hibbett D.S."/>
            <person name="Grigoriev I.V."/>
        </authorList>
    </citation>
    <scope>NUCLEOTIDE SEQUENCE [LARGE SCALE GENOMIC DNA]</scope>
    <source>
        <strain evidence="2">CBS 339.88</strain>
    </source>
</reference>
<dbReference type="EMBL" id="KL142374">
    <property type="protein sequence ID" value="KDR78531.1"/>
    <property type="molecule type" value="Genomic_DNA"/>
</dbReference>
<evidence type="ECO:0000313" key="2">
    <source>
        <dbReference type="Proteomes" id="UP000027222"/>
    </source>
</evidence>
<dbReference type="HOGENOM" id="CLU_2558449_0_0_1"/>
<accession>A0A067T5Z2</accession>
<keyword evidence="2" id="KW-1185">Reference proteome</keyword>
<name>A0A067T5Z2_GALM3</name>
<dbReference type="Proteomes" id="UP000027222">
    <property type="component" value="Unassembled WGS sequence"/>
</dbReference>
<proteinExistence type="predicted"/>
<dbReference type="AlphaFoldDB" id="A0A067T5Z2"/>
<sequence>MTSSPVRSTLALPHVGFPCYRHRPVACVPQTRSCSVPRQRLKLRRVEPDTLRTFTSSIRDFHNYFLSHPVGPGTGFCMTRLG</sequence>
<gene>
    <name evidence="1" type="ORF">GALMADRAFT_223816</name>
</gene>
<evidence type="ECO:0000313" key="1">
    <source>
        <dbReference type="EMBL" id="KDR78531.1"/>
    </source>
</evidence>
<organism evidence="1 2">
    <name type="scientific">Galerina marginata (strain CBS 339.88)</name>
    <dbReference type="NCBI Taxonomy" id="685588"/>
    <lineage>
        <taxon>Eukaryota</taxon>
        <taxon>Fungi</taxon>
        <taxon>Dikarya</taxon>
        <taxon>Basidiomycota</taxon>
        <taxon>Agaricomycotina</taxon>
        <taxon>Agaricomycetes</taxon>
        <taxon>Agaricomycetidae</taxon>
        <taxon>Agaricales</taxon>
        <taxon>Agaricineae</taxon>
        <taxon>Strophariaceae</taxon>
        <taxon>Galerina</taxon>
    </lineage>
</organism>